<keyword evidence="1" id="KW-0812">Transmembrane</keyword>
<keyword evidence="1" id="KW-0472">Membrane</keyword>
<organism evidence="2 3">
    <name type="scientific">Stigmatella aurantiaca (strain DW4/3-1)</name>
    <dbReference type="NCBI Taxonomy" id="378806"/>
    <lineage>
        <taxon>Bacteria</taxon>
        <taxon>Pseudomonadati</taxon>
        <taxon>Myxococcota</taxon>
        <taxon>Myxococcia</taxon>
        <taxon>Myxococcales</taxon>
        <taxon>Cystobacterineae</taxon>
        <taxon>Archangiaceae</taxon>
        <taxon>Stigmatella</taxon>
    </lineage>
</organism>
<keyword evidence="1" id="KW-1133">Transmembrane helix</keyword>
<dbReference type="AlphaFoldDB" id="E3FR45"/>
<protein>
    <submittedName>
        <fullName evidence="2">Uncharacterized protein</fullName>
    </submittedName>
</protein>
<keyword evidence="3" id="KW-1185">Reference proteome</keyword>
<evidence type="ECO:0000256" key="1">
    <source>
        <dbReference type="SAM" id="Phobius"/>
    </source>
</evidence>
<dbReference type="KEGG" id="sur:STAUR_5494"/>
<accession>E3FR45</accession>
<evidence type="ECO:0000313" key="3">
    <source>
        <dbReference type="Proteomes" id="UP000001351"/>
    </source>
</evidence>
<feature type="transmembrane region" description="Helical" evidence="1">
    <location>
        <begin position="48"/>
        <end position="71"/>
    </location>
</feature>
<dbReference type="Proteomes" id="UP000001351">
    <property type="component" value="Chromosome"/>
</dbReference>
<sequence length="215" mass="22472">MLPRERSTRIQCVARRAAPFIGAPDVRQERSTMKTSSMGYSPSLRSRGAGMLVAFVLAGSTAAHAGGSLLACPMGMGQMSFTPALTGTPQDASAATVIHYGTCWARRSMVRISATASSVDPFLGATCGTASTHVPQQLTLTWDNGETSLLTLVYEGTETRGTTTVVTFRGPVVEGRFKGTLATQAWAYSTPDMLSSCLAVGGLARTSALVGLSID</sequence>
<reference evidence="2 3" key="1">
    <citation type="journal article" date="2011" name="Mol. Biol. Evol.">
        <title>Comparative genomic analysis of fruiting body formation in Myxococcales.</title>
        <authorList>
            <person name="Huntley S."/>
            <person name="Hamann N."/>
            <person name="Wegener-Feldbrugge S."/>
            <person name="Treuner-Lange A."/>
            <person name="Kube M."/>
            <person name="Reinhardt R."/>
            <person name="Klages S."/>
            <person name="Muller R."/>
            <person name="Ronning C.M."/>
            <person name="Nierman W.C."/>
            <person name="Sogaard-Andersen L."/>
        </authorList>
    </citation>
    <scope>NUCLEOTIDE SEQUENCE [LARGE SCALE GENOMIC DNA]</scope>
    <source>
        <strain evidence="2 3">DW4/3-1</strain>
    </source>
</reference>
<dbReference type="HOGENOM" id="CLU_1282562_0_0_7"/>
<dbReference type="EMBL" id="CP002271">
    <property type="protein sequence ID" value="ADO73264.1"/>
    <property type="molecule type" value="Genomic_DNA"/>
</dbReference>
<evidence type="ECO:0000313" key="2">
    <source>
        <dbReference type="EMBL" id="ADO73264.1"/>
    </source>
</evidence>
<name>E3FR45_STIAD</name>
<proteinExistence type="predicted"/>
<gene>
    <name evidence="2" type="ordered locus">STAUR_5494</name>
</gene>
<dbReference type="STRING" id="378806.STAUR_5494"/>